<keyword evidence="2" id="KW-1185">Reference proteome</keyword>
<sequence length="557" mass="63140">MCAAPAQEKPVPFQTHQAVITNVSSNGNWAIGSLEGISYFINTRTCKLTEYNQLPEISYYLDYVSDCGIAAGSRSTSEGEMPCYMTEDKGFVSLPMPKDITSGTCLRVSSDGSIAVGTISVHIEGTEESYYKPVLWYRNESGEYDMFEDLPYEKLGFDKRINQGVWILGITSDGLKIYGRLIDAFGMIYWPVMWERSSAQSKDWTYKILCEDYFFNKDEICPEWPQYLPVEPDATKYYSDEELEAFNKALELYNDSVEHADFTIPAEERWPYPTYNPNEHEADFFDTSTTEGIERYNRYANDYNKFSGEAAEYNDSLNLYFERYDKYVINEKRFQILSMSVSDNGKYMVTNTVNNDVVMINPETEEVNVLNDTESLFPTAVLNDGTVFLGQVLPMPPLDREPYVYADGKVTYFADWVRSRSEKAYNDLMEQFPDGHFGIVNSSNPEGLSFGGFNQGLDYRYVGWVMNLDAYDDYTSGISDNKISDNDISISVSQASDYIDILGADNADVRIFAVNGSCVFHNSGVSGRISVSSLVKGVYIVEVKAEGKILRKKIILQ</sequence>
<dbReference type="InterPro" id="IPR026444">
    <property type="entry name" value="Secre_tail"/>
</dbReference>
<reference evidence="1 2" key="1">
    <citation type="submission" date="2015-06" db="EMBL/GenBank/DDBJ databases">
        <title>Prevotella sp. 109, sp. nov., a novel member of the family Prevotellaceae isolated from human faeces.</title>
        <authorList>
            <person name="Shkoporov A.N."/>
            <person name="Chaplin A.V."/>
            <person name="Kafarskaia L.I."/>
            <person name="Efimov B.A."/>
        </authorList>
    </citation>
    <scope>NUCLEOTIDE SEQUENCE [LARGE SCALE GENOMIC DNA]</scope>
    <source>
        <strain evidence="1 2">109</strain>
    </source>
</reference>
<evidence type="ECO:0000313" key="2">
    <source>
        <dbReference type="Proteomes" id="UP000036951"/>
    </source>
</evidence>
<dbReference type="AlphaFoldDB" id="A0A8E1R0C1"/>
<gene>
    <name evidence="1" type="ORF">ACU52_03925</name>
</gene>
<dbReference type="Proteomes" id="UP000036951">
    <property type="component" value="Unassembled WGS sequence"/>
</dbReference>
<comment type="caution">
    <text evidence="1">The sequence shown here is derived from an EMBL/GenBank/DDBJ whole genome shotgun (WGS) entry which is preliminary data.</text>
</comment>
<dbReference type="EMBL" id="LFQU01000004">
    <property type="protein sequence ID" value="KOO69239.1"/>
    <property type="molecule type" value="Genomic_DNA"/>
</dbReference>
<proteinExistence type="predicted"/>
<evidence type="ECO:0008006" key="3">
    <source>
        <dbReference type="Google" id="ProtNLM"/>
    </source>
</evidence>
<name>A0A8E1R0C1_9BACT</name>
<dbReference type="NCBIfam" id="TIGR04183">
    <property type="entry name" value="Por_Secre_tail"/>
    <property type="match status" value="1"/>
</dbReference>
<evidence type="ECO:0000313" key="1">
    <source>
        <dbReference type="EMBL" id="KOO69239.1"/>
    </source>
</evidence>
<accession>A0A8E1R0C1</accession>
<organism evidence="1 2">
    <name type="scientific">Xylanibacter rarus</name>
    <dbReference type="NCBI Taxonomy" id="1676614"/>
    <lineage>
        <taxon>Bacteria</taxon>
        <taxon>Pseudomonadati</taxon>
        <taxon>Bacteroidota</taxon>
        <taxon>Bacteroidia</taxon>
        <taxon>Bacteroidales</taxon>
        <taxon>Prevotellaceae</taxon>
        <taxon>Xylanibacter</taxon>
    </lineage>
</organism>
<protein>
    <recommendedName>
        <fullName evidence="3">Secretion system C-terminal sorting domain-containing protein</fullName>
    </recommendedName>
</protein>